<name>A0A370MWW9_9BURK</name>
<organism evidence="2 3">
    <name type="scientific">Cupriavidus lacunae</name>
    <dbReference type="NCBI Taxonomy" id="2666307"/>
    <lineage>
        <taxon>Bacteria</taxon>
        <taxon>Pseudomonadati</taxon>
        <taxon>Pseudomonadota</taxon>
        <taxon>Betaproteobacteria</taxon>
        <taxon>Burkholderiales</taxon>
        <taxon>Burkholderiaceae</taxon>
        <taxon>Cupriavidus</taxon>
    </lineage>
</organism>
<evidence type="ECO:0000313" key="3">
    <source>
        <dbReference type="Proteomes" id="UP000255165"/>
    </source>
</evidence>
<sequence>MARQVRPWSAKPFPDEAPRVRVSDRGADQQVPSGTVSMSMLASKVRMYGSNLPLLVVMS</sequence>
<reference evidence="3" key="1">
    <citation type="submission" date="2018-06" db="EMBL/GenBank/DDBJ databases">
        <authorList>
            <person name="Feng T."/>
            <person name="Jeon C.O."/>
        </authorList>
    </citation>
    <scope>NUCLEOTIDE SEQUENCE [LARGE SCALE GENOMIC DNA]</scope>
    <source>
        <strain evidence="3">S23</strain>
    </source>
</reference>
<evidence type="ECO:0000313" key="2">
    <source>
        <dbReference type="EMBL" id="RDJ97839.1"/>
    </source>
</evidence>
<protein>
    <submittedName>
        <fullName evidence="2">Uncharacterized protein</fullName>
    </submittedName>
</protein>
<comment type="caution">
    <text evidence="2">The sequence shown here is derived from an EMBL/GenBank/DDBJ whole genome shotgun (WGS) entry which is preliminary data.</text>
</comment>
<proteinExistence type="predicted"/>
<dbReference type="AlphaFoldDB" id="A0A370MWW9"/>
<keyword evidence="3" id="KW-1185">Reference proteome</keyword>
<dbReference type="EMBL" id="QKWJ01000170">
    <property type="protein sequence ID" value="RDJ97839.1"/>
    <property type="molecule type" value="Genomic_DNA"/>
</dbReference>
<accession>A0A370MWW9</accession>
<dbReference type="Proteomes" id="UP000255165">
    <property type="component" value="Unassembled WGS sequence"/>
</dbReference>
<feature type="compositionally biased region" description="Basic and acidic residues" evidence="1">
    <location>
        <begin position="13"/>
        <end position="27"/>
    </location>
</feature>
<gene>
    <name evidence="2" type="ORF">DN412_41880</name>
</gene>
<feature type="region of interest" description="Disordered" evidence="1">
    <location>
        <begin position="1"/>
        <end position="35"/>
    </location>
</feature>
<evidence type="ECO:0000256" key="1">
    <source>
        <dbReference type="SAM" id="MobiDB-lite"/>
    </source>
</evidence>